<feature type="domain" description="Iron hydrogenase large subunit C-terminal" evidence="7">
    <location>
        <begin position="109"/>
        <end position="462"/>
    </location>
</feature>
<keyword evidence="4" id="KW-0408">Iron</keyword>
<evidence type="ECO:0000259" key="7">
    <source>
        <dbReference type="Pfam" id="PF02906"/>
    </source>
</evidence>
<dbReference type="Pfam" id="PF02906">
    <property type="entry name" value="Fe_hyd_lg_C"/>
    <property type="match status" value="1"/>
</dbReference>
<evidence type="ECO:0000256" key="2">
    <source>
        <dbReference type="ARBA" id="ARBA00015854"/>
    </source>
</evidence>
<keyword evidence="4" id="KW-0004">4Fe-4S</keyword>
<evidence type="ECO:0000256" key="6">
    <source>
        <dbReference type="ARBA" id="ARBA00031269"/>
    </source>
</evidence>
<dbReference type="OrthoDB" id="10253113at2759"/>
<dbReference type="InterPro" id="IPR004108">
    <property type="entry name" value="Fe_hydrogenase_lsu_C"/>
</dbReference>
<evidence type="ECO:0000256" key="3">
    <source>
        <dbReference type="ARBA" id="ARBA00017073"/>
    </source>
</evidence>
<sequence>MSALLSKADLNDFISPGVACIKPVEVTKTNDSGKAEIQIDSESGQAYEVSLDGTTTTDLSAAQISLSDCLACSGCITSAESVLVSLQSHTELLNAVRVNQNLPLDQQKQFTVSISHQTRASLATAYNISVNEADRRLATLFVEVLGFKYMVGMGVGREISLDYSAKEVLDRMKIGTNSTTGLNSKPILSSSCPGWICYVEKTHQYIIPYLSAVKSPQQITGSLLKEIISEELNITKERIYHLSVMPCFDKKLEAARPEFTTGEDSDNKVKDVDCVITTKEIIQLLLDEGMTFEGLSRPNKNSDEFTALINQKLKPENWPSTRSWASHEGSSSGGYLYHILTTMQSYFTATQGISTKINVITGKNSDIVEYHIVDSNNEERILSKSAQIYGFRNIQNLVRKLKPNSSGSVNVSGSSVSGLSARRLARKSALSGAKTGTISVIDPTSWAYVEVMACPGGCINGGGQIGAPNDVNVKEWKENAEIIYNTMPRLQVGSELIHKFIDNNWGYDRVDQLVLTGYTPVVSDEAVANHALTLGSKW</sequence>
<dbReference type="SUPFAM" id="SSF53920">
    <property type="entry name" value="Fe-only hydrogenase"/>
    <property type="match status" value="1"/>
</dbReference>
<proteinExistence type="inferred from homology"/>
<dbReference type="STRING" id="857566.A0A1E3PE32"/>
<dbReference type="GO" id="GO:0051539">
    <property type="term" value="F:4 iron, 4 sulfur cluster binding"/>
    <property type="evidence" value="ECO:0007669"/>
    <property type="project" value="UniProtKB-KW"/>
</dbReference>
<keyword evidence="5" id="KW-0411">Iron-sulfur</keyword>
<evidence type="ECO:0000256" key="5">
    <source>
        <dbReference type="ARBA" id="ARBA00023014"/>
    </source>
</evidence>
<gene>
    <name evidence="8" type="ORF">NADFUDRAFT_84288</name>
</gene>
<evidence type="ECO:0000256" key="1">
    <source>
        <dbReference type="ARBA" id="ARBA00006596"/>
    </source>
</evidence>
<name>A0A1E3PE32_9ASCO</name>
<comment type="similarity">
    <text evidence="1">Belongs to the NARF family.</text>
</comment>
<dbReference type="AlphaFoldDB" id="A0A1E3PE32"/>
<dbReference type="Gene3D" id="3.30.70.20">
    <property type="match status" value="1"/>
</dbReference>
<dbReference type="EMBL" id="KV454414">
    <property type="protein sequence ID" value="ODQ63665.1"/>
    <property type="molecule type" value="Genomic_DNA"/>
</dbReference>
<organism evidence="8 9">
    <name type="scientific">Nadsonia fulvescens var. elongata DSM 6958</name>
    <dbReference type="NCBI Taxonomy" id="857566"/>
    <lineage>
        <taxon>Eukaryota</taxon>
        <taxon>Fungi</taxon>
        <taxon>Dikarya</taxon>
        <taxon>Ascomycota</taxon>
        <taxon>Saccharomycotina</taxon>
        <taxon>Dipodascomycetes</taxon>
        <taxon>Dipodascales</taxon>
        <taxon>Dipodascales incertae sedis</taxon>
        <taxon>Nadsonia</taxon>
    </lineage>
</organism>
<dbReference type="Gene3D" id="3.40.950.10">
    <property type="entry name" value="Fe-only Hydrogenase (Larger Subunit), Chain L, domain 3"/>
    <property type="match status" value="1"/>
</dbReference>
<dbReference type="InterPro" id="IPR009016">
    <property type="entry name" value="Fe_hydrogenase"/>
</dbReference>
<keyword evidence="9" id="KW-1185">Reference proteome</keyword>
<protein>
    <recommendedName>
        <fullName evidence="2">Cytosolic Fe-S cluster assembly factor NAR1</fullName>
    </recommendedName>
    <alternativeName>
        <fullName evidence="3">Cytosolic Fe-S cluster assembly factor nar1</fullName>
    </alternativeName>
    <alternativeName>
        <fullName evidence="6">Nuclear architecture-related protein 1</fullName>
    </alternativeName>
</protein>
<dbReference type="Gene3D" id="3.40.50.1780">
    <property type="match status" value="1"/>
</dbReference>
<dbReference type="PANTHER" id="PTHR11615">
    <property type="entry name" value="NITRATE, FORMATE, IRON DEHYDROGENASE"/>
    <property type="match status" value="1"/>
</dbReference>
<keyword evidence="4" id="KW-0479">Metal-binding</keyword>
<evidence type="ECO:0000313" key="9">
    <source>
        <dbReference type="Proteomes" id="UP000095009"/>
    </source>
</evidence>
<dbReference type="Proteomes" id="UP000095009">
    <property type="component" value="Unassembled WGS sequence"/>
</dbReference>
<dbReference type="InterPro" id="IPR050340">
    <property type="entry name" value="Cytosolic_Fe-S_CAF"/>
</dbReference>
<evidence type="ECO:0000256" key="4">
    <source>
        <dbReference type="ARBA" id="ARBA00022485"/>
    </source>
</evidence>
<reference evidence="8 9" key="1">
    <citation type="journal article" date="2016" name="Proc. Natl. Acad. Sci. U.S.A.">
        <title>Comparative genomics of biotechnologically important yeasts.</title>
        <authorList>
            <person name="Riley R."/>
            <person name="Haridas S."/>
            <person name="Wolfe K.H."/>
            <person name="Lopes M.R."/>
            <person name="Hittinger C.T."/>
            <person name="Goeker M."/>
            <person name="Salamov A.A."/>
            <person name="Wisecaver J.H."/>
            <person name="Long T.M."/>
            <person name="Calvey C.H."/>
            <person name="Aerts A.L."/>
            <person name="Barry K.W."/>
            <person name="Choi C."/>
            <person name="Clum A."/>
            <person name="Coughlan A.Y."/>
            <person name="Deshpande S."/>
            <person name="Douglass A.P."/>
            <person name="Hanson S.J."/>
            <person name="Klenk H.-P."/>
            <person name="LaButti K.M."/>
            <person name="Lapidus A."/>
            <person name="Lindquist E.A."/>
            <person name="Lipzen A.M."/>
            <person name="Meier-Kolthoff J.P."/>
            <person name="Ohm R.A."/>
            <person name="Otillar R.P."/>
            <person name="Pangilinan J.L."/>
            <person name="Peng Y."/>
            <person name="Rokas A."/>
            <person name="Rosa C.A."/>
            <person name="Scheuner C."/>
            <person name="Sibirny A.A."/>
            <person name="Slot J.C."/>
            <person name="Stielow J.B."/>
            <person name="Sun H."/>
            <person name="Kurtzman C.P."/>
            <person name="Blackwell M."/>
            <person name="Grigoriev I.V."/>
            <person name="Jeffries T.W."/>
        </authorList>
    </citation>
    <scope>NUCLEOTIDE SEQUENCE [LARGE SCALE GENOMIC DNA]</scope>
    <source>
        <strain evidence="8 9">DSM 6958</strain>
    </source>
</reference>
<accession>A0A1E3PE32</accession>
<evidence type="ECO:0000313" key="8">
    <source>
        <dbReference type="EMBL" id="ODQ63665.1"/>
    </source>
</evidence>